<dbReference type="EMBL" id="PDUD01000017">
    <property type="protein sequence ID" value="PHN06538.1"/>
    <property type="molecule type" value="Genomic_DNA"/>
</dbReference>
<evidence type="ECO:0000313" key="3">
    <source>
        <dbReference type="Proteomes" id="UP000223913"/>
    </source>
</evidence>
<dbReference type="RefSeq" id="WP_099149793.1">
    <property type="nucleotide sequence ID" value="NZ_PDUD01000017.1"/>
</dbReference>
<dbReference type="AlphaFoldDB" id="A0A2D0NDQ6"/>
<gene>
    <name evidence="2" type="ORF">CRP01_09545</name>
</gene>
<reference evidence="2 3" key="1">
    <citation type="submission" date="2017-10" db="EMBL/GenBank/DDBJ databases">
        <title>The draft genome sequence of Lewinella nigricans NBRC 102662.</title>
        <authorList>
            <person name="Wang K."/>
        </authorList>
    </citation>
    <scope>NUCLEOTIDE SEQUENCE [LARGE SCALE GENOMIC DNA]</scope>
    <source>
        <strain evidence="2 3">NBRC 102662</strain>
    </source>
</reference>
<accession>A0A2D0NDQ6</accession>
<dbReference type="Proteomes" id="UP000223913">
    <property type="component" value="Unassembled WGS sequence"/>
</dbReference>
<dbReference type="GO" id="GO:0016787">
    <property type="term" value="F:hydrolase activity"/>
    <property type="evidence" value="ECO:0007669"/>
    <property type="project" value="InterPro"/>
</dbReference>
<comment type="caution">
    <text evidence="2">The sequence shown here is derived from an EMBL/GenBank/DDBJ whole genome shotgun (WGS) entry which is preliminary data.</text>
</comment>
<name>A0A2D0NDQ6_FLAN2</name>
<dbReference type="Gene3D" id="2.60.120.560">
    <property type="entry name" value="Exo-inulinase, domain 1"/>
    <property type="match status" value="1"/>
</dbReference>
<evidence type="ECO:0000313" key="2">
    <source>
        <dbReference type="EMBL" id="PHN06538.1"/>
    </source>
</evidence>
<organism evidence="2 3">
    <name type="scientific">Flavilitoribacter nigricans (strain ATCC 23147 / DSM 23189 / NBRC 102662 / NCIMB 1420 / SS-2)</name>
    <name type="common">Lewinella nigricans</name>
    <dbReference type="NCBI Taxonomy" id="1122177"/>
    <lineage>
        <taxon>Bacteria</taxon>
        <taxon>Pseudomonadati</taxon>
        <taxon>Bacteroidota</taxon>
        <taxon>Saprospiria</taxon>
        <taxon>Saprospirales</taxon>
        <taxon>Lewinellaceae</taxon>
        <taxon>Flavilitoribacter</taxon>
    </lineage>
</organism>
<protein>
    <recommendedName>
        <fullName evidence="1">3-keto-alpha-glucoside-1,2-lyase/3-keto-2-hydroxy-glucal hydratase domain-containing protein</fullName>
    </recommendedName>
</protein>
<evidence type="ECO:0000259" key="1">
    <source>
        <dbReference type="Pfam" id="PF06439"/>
    </source>
</evidence>
<feature type="domain" description="3-keto-alpha-glucoside-1,2-lyase/3-keto-2-hydroxy-glucal hydratase" evidence="1">
    <location>
        <begin position="25"/>
        <end position="208"/>
    </location>
</feature>
<proteinExistence type="predicted"/>
<sequence length="212" mass="24405">MKYPHYALLFLLFALACGQEDQSAFTPLFDGTSWQGWEGAKDFFRIEDGAIVAGSAERNIPMNQFLCTEREYEDFELRMKVKFTSRENNAGIQFRSRRIPNDHEVIGYQADVGFLPDRPVWGSLYDESRRKRFLIEASPAAVEAALDAEGWNDYRIYCRGPEIKFWLNDQLVLEYEETEADIARTGSICVQIHGGPAAEAWYKDIEIRTLPE</sequence>
<keyword evidence="3" id="KW-1185">Reference proteome</keyword>
<dbReference type="PROSITE" id="PS51257">
    <property type="entry name" value="PROKAR_LIPOPROTEIN"/>
    <property type="match status" value="1"/>
</dbReference>
<dbReference type="InterPro" id="IPR010496">
    <property type="entry name" value="AL/BT2_dom"/>
</dbReference>
<dbReference type="OrthoDB" id="929868at2"/>
<dbReference type="Pfam" id="PF06439">
    <property type="entry name" value="3keto-disac_hyd"/>
    <property type="match status" value="1"/>
</dbReference>